<feature type="transmembrane region" description="Helical" evidence="1">
    <location>
        <begin position="41"/>
        <end position="59"/>
    </location>
</feature>
<dbReference type="EMBL" id="MU859070">
    <property type="protein sequence ID" value="KAK3956013.1"/>
    <property type="molecule type" value="Genomic_DNA"/>
</dbReference>
<dbReference type="Proteomes" id="UP001303222">
    <property type="component" value="Unassembled WGS sequence"/>
</dbReference>
<reference evidence="2" key="1">
    <citation type="journal article" date="2023" name="Mol. Phylogenet. Evol.">
        <title>Genome-scale phylogeny and comparative genomics of the fungal order Sordariales.</title>
        <authorList>
            <person name="Hensen N."/>
            <person name="Bonometti L."/>
            <person name="Westerberg I."/>
            <person name="Brannstrom I.O."/>
            <person name="Guillou S."/>
            <person name="Cros-Aarteil S."/>
            <person name="Calhoun S."/>
            <person name="Haridas S."/>
            <person name="Kuo A."/>
            <person name="Mondo S."/>
            <person name="Pangilinan J."/>
            <person name="Riley R."/>
            <person name="LaButti K."/>
            <person name="Andreopoulos B."/>
            <person name="Lipzen A."/>
            <person name="Chen C."/>
            <person name="Yan M."/>
            <person name="Daum C."/>
            <person name="Ng V."/>
            <person name="Clum A."/>
            <person name="Steindorff A."/>
            <person name="Ohm R.A."/>
            <person name="Martin F."/>
            <person name="Silar P."/>
            <person name="Natvig D.O."/>
            <person name="Lalanne C."/>
            <person name="Gautier V."/>
            <person name="Ament-Velasquez S.L."/>
            <person name="Kruys A."/>
            <person name="Hutchinson M.I."/>
            <person name="Powell A.J."/>
            <person name="Barry K."/>
            <person name="Miller A.N."/>
            <person name="Grigoriev I.V."/>
            <person name="Debuchy R."/>
            <person name="Gladieux P."/>
            <person name="Hiltunen Thoren M."/>
            <person name="Johannesson H."/>
        </authorList>
    </citation>
    <scope>NUCLEOTIDE SEQUENCE</scope>
    <source>
        <strain evidence="2">CBS 626.80</strain>
    </source>
</reference>
<gene>
    <name evidence="2" type="ORF">QBC32DRAFT_332244</name>
</gene>
<protein>
    <submittedName>
        <fullName evidence="2">Uncharacterized protein</fullName>
    </submittedName>
</protein>
<reference evidence="2" key="2">
    <citation type="submission" date="2023-06" db="EMBL/GenBank/DDBJ databases">
        <authorList>
            <consortium name="Lawrence Berkeley National Laboratory"/>
            <person name="Mondo S.J."/>
            <person name="Hensen N."/>
            <person name="Bonometti L."/>
            <person name="Westerberg I."/>
            <person name="Brannstrom I.O."/>
            <person name="Guillou S."/>
            <person name="Cros-Aarteil S."/>
            <person name="Calhoun S."/>
            <person name="Haridas S."/>
            <person name="Kuo A."/>
            <person name="Pangilinan J."/>
            <person name="Riley R."/>
            <person name="Labutti K."/>
            <person name="Andreopoulos B."/>
            <person name="Lipzen A."/>
            <person name="Chen C."/>
            <person name="Yanf M."/>
            <person name="Daum C."/>
            <person name="Ng V."/>
            <person name="Clum A."/>
            <person name="Steindorff A."/>
            <person name="Ohm R."/>
            <person name="Martin F."/>
            <person name="Silar P."/>
            <person name="Natvig D."/>
            <person name="Lalanne C."/>
            <person name="Gautier V."/>
            <person name="Ament-Velasquez S.L."/>
            <person name="Kruys A."/>
            <person name="Hutchinson M.I."/>
            <person name="Powell A.J."/>
            <person name="Barry K."/>
            <person name="Miller A.N."/>
            <person name="Grigoriev I.V."/>
            <person name="Debuchy R."/>
            <person name="Gladieux P."/>
            <person name="Thoren M.H."/>
            <person name="Johannesson H."/>
        </authorList>
    </citation>
    <scope>NUCLEOTIDE SEQUENCE</scope>
    <source>
        <strain evidence="2">CBS 626.80</strain>
    </source>
</reference>
<dbReference type="AlphaFoldDB" id="A0AAN6SJW5"/>
<evidence type="ECO:0000313" key="2">
    <source>
        <dbReference type="EMBL" id="KAK3956013.1"/>
    </source>
</evidence>
<keyword evidence="1" id="KW-0472">Membrane</keyword>
<keyword evidence="1" id="KW-1133">Transmembrane helix</keyword>
<organism evidence="2 3">
    <name type="scientific">Pseudoneurospora amorphoporcata</name>
    <dbReference type="NCBI Taxonomy" id="241081"/>
    <lineage>
        <taxon>Eukaryota</taxon>
        <taxon>Fungi</taxon>
        <taxon>Dikarya</taxon>
        <taxon>Ascomycota</taxon>
        <taxon>Pezizomycotina</taxon>
        <taxon>Sordariomycetes</taxon>
        <taxon>Sordariomycetidae</taxon>
        <taxon>Sordariales</taxon>
        <taxon>Sordariaceae</taxon>
        <taxon>Pseudoneurospora</taxon>
    </lineage>
</organism>
<name>A0AAN6SJW5_9PEZI</name>
<evidence type="ECO:0000313" key="3">
    <source>
        <dbReference type="Proteomes" id="UP001303222"/>
    </source>
</evidence>
<sequence length="61" mass="6915">MSKQSREASTDGFAFPRSTALAGYFSCLPFRAWEIDRAERAIITADLVVFSYFYLVLLVES</sequence>
<proteinExistence type="predicted"/>
<comment type="caution">
    <text evidence="2">The sequence shown here is derived from an EMBL/GenBank/DDBJ whole genome shotgun (WGS) entry which is preliminary data.</text>
</comment>
<keyword evidence="3" id="KW-1185">Reference proteome</keyword>
<keyword evidence="1" id="KW-0812">Transmembrane</keyword>
<accession>A0AAN6SJW5</accession>
<evidence type="ECO:0000256" key="1">
    <source>
        <dbReference type="SAM" id="Phobius"/>
    </source>
</evidence>